<evidence type="ECO:0000313" key="8">
    <source>
        <dbReference type="Proteomes" id="UP000031972"/>
    </source>
</evidence>
<dbReference type="GO" id="GO:0006352">
    <property type="term" value="P:DNA-templated transcription initiation"/>
    <property type="evidence" value="ECO:0007669"/>
    <property type="project" value="InterPro"/>
</dbReference>
<keyword evidence="3" id="KW-0238">DNA-binding</keyword>
<dbReference type="InterPro" id="IPR014284">
    <property type="entry name" value="RNA_pol_sigma-70_dom"/>
</dbReference>
<dbReference type="RefSeq" id="WP_041061380.1">
    <property type="nucleotide sequence ID" value="NZ_JXRR01000022.1"/>
</dbReference>
<dbReference type="GO" id="GO:0003677">
    <property type="term" value="F:DNA binding"/>
    <property type="evidence" value="ECO:0007669"/>
    <property type="project" value="UniProtKB-KW"/>
</dbReference>
<dbReference type="NCBIfam" id="TIGR02937">
    <property type="entry name" value="sigma70-ECF"/>
    <property type="match status" value="1"/>
</dbReference>
<dbReference type="PANTHER" id="PTHR30385">
    <property type="entry name" value="SIGMA FACTOR F FLAGELLAR"/>
    <property type="match status" value="1"/>
</dbReference>
<protein>
    <recommendedName>
        <fullName evidence="9">RNA polymerase sigma-70 region 2 domain-containing protein</fullName>
    </recommendedName>
</protein>
<dbReference type="Gene3D" id="1.10.10.10">
    <property type="entry name" value="Winged helix-like DNA-binding domain superfamily/Winged helix DNA-binding domain"/>
    <property type="match status" value="1"/>
</dbReference>
<evidence type="ECO:0000256" key="2">
    <source>
        <dbReference type="ARBA" id="ARBA00023082"/>
    </source>
</evidence>
<evidence type="ECO:0000313" key="7">
    <source>
        <dbReference type="EMBL" id="KIL43097.1"/>
    </source>
</evidence>
<sequence>MNTFDEVFAQFEPMIFHMIKKLNIRQDHEVFIQEGMLSLWHAWEKFDPAQGEFAPYAYQCIRGGMLTYMRSDNRRKERESVHSEEFWDMREDAAPDPAFPYETLQICARLLTPTQQKWFWLTFEKDLSVAQIAEQEGVSVSAVKKWKKGAVTKLKAFLPNHLE</sequence>
<keyword evidence="8" id="KW-1185">Reference proteome</keyword>
<keyword evidence="2" id="KW-0731">Sigma factor</keyword>
<dbReference type="AlphaFoldDB" id="A0A0C2V222"/>
<accession>A0A0C2V222</accession>
<evidence type="ECO:0000256" key="4">
    <source>
        <dbReference type="ARBA" id="ARBA00023163"/>
    </source>
</evidence>
<dbReference type="InterPro" id="IPR013249">
    <property type="entry name" value="RNA_pol_sigma70_r4_t2"/>
</dbReference>
<evidence type="ECO:0000256" key="1">
    <source>
        <dbReference type="ARBA" id="ARBA00023015"/>
    </source>
</evidence>
<gene>
    <name evidence="7" type="ORF">KR50_35000</name>
</gene>
<evidence type="ECO:0000256" key="3">
    <source>
        <dbReference type="ARBA" id="ARBA00023125"/>
    </source>
</evidence>
<dbReference type="Pfam" id="PF08281">
    <property type="entry name" value="Sigma70_r4_2"/>
    <property type="match status" value="1"/>
</dbReference>
<dbReference type="GO" id="GO:0016987">
    <property type="term" value="F:sigma factor activity"/>
    <property type="evidence" value="ECO:0007669"/>
    <property type="project" value="UniProtKB-KW"/>
</dbReference>
<dbReference type="OrthoDB" id="9783788at2"/>
<dbReference type="PATRIC" id="fig|220754.4.peg.3513"/>
<dbReference type="InterPro" id="IPR007627">
    <property type="entry name" value="RNA_pol_sigma70_r2"/>
</dbReference>
<feature type="domain" description="RNA polymerase sigma-70 region 2" evidence="5">
    <location>
        <begin position="8"/>
        <end position="74"/>
    </location>
</feature>
<reference evidence="7 8" key="1">
    <citation type="submission" date="2015-01" db="EMBL/GenBank/DDBJ databases">
        <title>Jeotgalibacillus campisalis genome sequencing.</title>
        <authorList>
            <person name="Goh K.M."/>
            <person name="Chan K.-G."/>
            <person name="Yaakop A.S."/>
            <person name="Ee R."/>
            <person name="Gan H.M."/>
            <person name="Chan C.S."/>
        </authorList>
    </citation>
    <scope>NUCLEOTIDE SEQUENCE [LARGE SCALE GENOMIC DNA]</scope>
    <source>
        <strain evidence="7 8">SF-57</strain>
    </source>
</reference>
<dbReference type="Pfam" id="PF04542">
    <property type="entry name" value="Sigma70_r2"/>
    <property type="match status" value="1"/>
</dbReference>
<dbReference type="EMBL" id="JXRR01000022">
    <property type="protein sequence ID" value="KIL43097.1"/>
    <property type="molecule type" value="Genomic_DNA"/>
</dbReference>
<keyword evidence="4" id="KW-0804">Transcription</keyword>
<name>A0A0C2V222_9BACL</name>
<feature type="domain" description="RNA polymerase sigma factor 70 region 4 type 2" evidence="6">
    <location>
        <begin position="109"/>
        <end position="153"/>
    </location>
</feature>
<organism evidence="7 8">
    <name type="scientific">Jeotgalibacillus campisalis</name>
    <dbReference type="NCBI Taxonomy" id="220754"/>
    <lineage>
        <taxon>Bacteria</taxon>
        <taxon>Bacillati</taxon>
        <taxon>Bacillota</taxon>
        <taxon>Bacilli</taxon>
        <taxon>Bacillales</taxon>
        <taxon>Caryophanaceae</taxon>
        <taxon>Jeotgalibacillus</taxon>
    </lineage>
</organism>
<evidence type="ECO:0000259" key="6">
    <source>
        <dbReference type="Pfam" id="PF08281"/>
    </source>
</evidence>
<evidence type="ECO:0008006" key="9">
    <source>
        <dbReference type="Google" id="ProtNLM"/>
    </source>
</evidence>
<comment type="caution">
    <text evidence="7">The sequence shown here is derived from an EMBL/GenBank/DDBJ whole genome shotgun (WGS) entry which is preliminary data.</text>
</comment>
<dbReference type="SUPFAM" id="SSF88946">
    <property type="entry name" value="Sigma2 domain of RNA polymerase sigma factors"/>
    <property type="match status" value="1"/>
</dbReference>
<dbReference type="InterPro" id="IPR013324">
    <property type="entry name" value="RNA_pol_sigma_r3/r4-like"/>
</dbReference>
<dbReference type="SUPFAM" id="SSF88659">
    <property type="entry name" value="Sigma3 and sigma4 domains of RNA polymerase sigma factors"/>
    <property type="match status" value="1"/>
</dbReference>
<keyword evidence="1" id="KW-0805">Transcription regulation</keyword>
<proteinExistence type="predicted"/>
<dbReference type="Proteomes" id="UP000031972">
    <property type="component" value="Unassembled WGS sequence"/>
</dbReference>
<dbReference type="InterPro" id="IPR036388">
    <property type="entry name" value="WH-like_DNA-bd_sf"/>
</dbReference>
<evidence type="ECO:0000259" key="5">
    <source>
        <dbReference type="Pfam" id="PF04542"/>
    </source>
</evidence>
<dbReference type="Gene3D" id="1.10.1740.10">
    <property type="match status" value="1"/>
</dbReference>
<dbReference type="InterPro" id="IPR013325">
    <property type="entry name" value="RNA_pol_sigma_r2"/>
</dbReference>